<sequence length="54" mass="6364">MNIDGHLKHIMAQNDDENESQLQLISIEDSSNASYIAIPTRYLSFYYHFFLKKI</sequence>
<dbReference type="WBParaSite" id="BPAG_0000715301-mRNA-1">
    <property type="protein sequence ID" value="BPAG_0000715301-mRNA-1"/>
    <property type="gene ID" value="BPAG_0000715301"/>
</dbReference>
<name>A0A0N4TG15_BRUPA</name>
<reference evidence="1 2" key="2">
    <citation type="submission" date="2018-11" db="EMBL/GenBank/DDBJ databases">
        <authorList>
            <consortium name="Pathogen Informatics"/>
        </authorList>
    </citation>
    <scope>NUCLEOTIDE SEQUENCE [LARGE SCALE GENOMIC DNA]</scope>
</reference>
<evidence type="ECO:0000313" key="2">
    <source>
        <dbReference type="Proteomes" id="UP000278627"/>
    </source>
</evidence>
<evidence type="ECO:0000313" key="3">
    <source>
        <dbReference type="WBParaSite" id="BPAG_0000715301-mRNA-1"/>
    </source>
</evidence>
<reference evidence="3" key="1">
    <citation type="submission" date="2017-02" db="UniProtKB">
        <authorList>
            <consortium name="WormBaseParasite"/>
        </authorList>
    </citation>
    <scope>IDENTIFICATION</scope>
</reference>
<dbReference type="EMBL" id="UZAD01007566">
    <property type="protein sequence ID" value="VDN88304.1"/>
    <property type="molecule type" value="Genomic_DNA"/>
</dbReference>
<organism evidence="3">
    <name type="scientific">Brugia pahangi</name>
    <name type="common">Filarial nematode worm</name>
    <dbReference type="NCBI Taxonomy" id="6280"/>
    <lineage>
        <taxon>Eukaryota</taxon>
        <taxon>Metazoa</taxon>
        <taxon>Ecdysozoa</taxon>
        <taxon>Nematoda</taxon>
        <taxon>Chromadorea</taxon>
        <taxon>Rhabditida</taxon>
        <taxon>Spirurina</taxon>
        <taxon>Spiruromorpha</taxon>
        <taxon>Filarioidea</taxon>
        <taxon>Onchocercidae</taxon>
        <taxon>Brugia</taxon>
    </lineage>
</organism>
<gene>
    <name evidence="1" type="ORF">BPAG_LOCUS7118</name>
</gene>
<keyword evidence="2" id="KW-1185">Reference proteome</keyword>
<accession>A0A0N4TG15</accession>
<proteinExistence type="predicted"/>
<dbReference type="AlphaFoldDB" id="A0A0N4TG15"/>
<dbReference type="Proteomes" id="UP000278627">
    <property type="component" value="Unassembled WGS sequence"/>
</dbReference>
<protein>
    <submittedName>
        <fullName evidence="1 3">Uncharacterized protein</fullName>
    </submittedName>
</protein>
<evidence type="ECO:0000313" key="1">
    <source>
        <dbReference type="EMBL" id="VDN88304.1"/>
    </source>
</evidence>